<evidence type="ECO:0000256" key="15">
    <source>
        <dbReference type="ARBA" id="ARBA00072653"/>
    </source>
</evidence>
<comment type="cofactor">
    <cofactor evidence="1">
        <name>Zn(2+)</name>
        <dbReference type="ChEBI" id="CHEBI:29105"/>
    </cofactor>
</comment>
<keyword evidence="4" id="KW-0479">Metal-binding</keyword>
<sequence>MPEGHTLHRLADLHRLRFAGRPVAVSSPQGRFAASAALVDGRVLERTDAHGKHLFHHYGPDLVVHVHLGLYGKFSDEPLPGGEPVGQVRMRMVGATHYADLRGAPACELVTDAEAAAVRARLGEDPLRTDADPDRAWARISRSRAPLATLLMDQSVIAGVGNVYRAEVLFRHGLDPQLPGRELRREQWDAVWADLVDLLAEGYRRGVIETLRPEHAELSDGPVDASGKRVYVYRRTGEPCLLCGTPVAHAEHAARNLFWCPTCQSKRRKRVSRARRAARPARS</sequence>
<evidence type="ECO:0000259" key="21">
    <source>
        <dbReference type="PROSITE" id="PS51068"/>
    </source>
</evidence>
<dbReference type="InterPro" id="IPR035937">
    <property type="entry name" value="FPG_N"/>
</dbReference>
<evidence type="ECO:0000256" key="11">
    <source>
        <dbReference type="ARBA" id="ARBA00023239"/>
    </source>
</evidence>
<keyword evidence="12" id="KW-0511">Multifunctional enzyme</keyword>
<evidence type="ECO:0000259" key="20">
    <source>
        <dbReference type="PROSITE" id="PS51066"/>
    </source>
</evidence>
<dbReference type="Pfam" id="PF01149">
    <property type="entry name" value="Fapy_DNA_glyco"/>
    <property type="match status" value="1"/>
</dbReference>
<dbReference type="AlphaFoldDB" id="A0A543FWK7"/>
<dbReference type="SUPFAM" id="SSF46946">
    <property type="entry name" value="S13-like H2TH domain"/>
    <property type="match status" value="1"/>
</dbReference>
<dbReference type="InterPro" id="IPR000214">
    <property type="entry name" value="Znf_DNA_glyclase/AP_lyase"/>
</dbReference>
<comment type="similarity">
    <text evidence="2">Belongs to the FPG family.</text>
</comment>
<dbReference type="GO" id="GO:0008534">
    <property type="term" value="F:oxidized purine nucleobase lesion DNA N-glycosylase activity"/>
    <property type="evidence" value="ECO:0007669"/>
    <property type="project" value="UniProtKB-ARBA"/>
</dbReference>
<dbReference type="CDD" id="cd08970">
    <property type="entry name" value="AcNei1_N"/>
    <property type="match status" value="1"/>
</dbReference>
<evidence type="ECO:0000313" key="22">
    <source>
        <dbReference type="EMBL" id="TQM38213.1"/>
    </source>
</evidence>
<dbReference type="GO" id="GO:0006979">
    <property type="term" value="P:response to oxidative stress"/>
    <property type="evidence" value="ECO:0007669"/>
    <property type="project" value="UniProtKB-ARBA"/>
</dbReference>
<comment type="catalytic activity">
    <reaction evidence="14">
        <text>2'-deoxyribonucleotide-(2'-deoxyribose 5'-phosphate)-2'-deoxyribonucleotide-DNA = a 3'-end 2'-deoxyribonucleotide-(2,3-dehydro-2,3-deoxyribose 5'-phosphate)-DNA + a 5'-end 5'-phospho-2'-deoxyribonucleoside-DNA + H(+)</text>
        <dbReference type="Rhea" id="RHEA:66592"/>
        <dbReference type="Rhea" id="RHEA-COMP:13180"/>
        <dbReference type="Rhea" id="RHEA-COMP:16897"/>
        <dbReference type="Rhea" id="RHEA-COMP:17067"/>
        <dbReference type="ChEBI" id="CHEBI:15378"/>
        <dbReference type="ChEBI" id="CHEBI:136412"/>
        <dbReference type="ChEBI" id="CHEBI:157695"/>
        <dbReference type="ChEBI" id="CHEBI:167181"/>
        <dbReference type="EC" id="4.2.99.18"/>
    </reaction>
</comment>
<dbReference type="SMART" id="SM00898">
    <property type="entry name" value="Fapy_DNA_glyco"/>
    <property type="match status" value="1"/>
</dbReference>
<dbReference type="GO" id="GO:0140078">
    <property type="term" value="F:class I DNA-(apurinic or apyrimidinic site) endonuclease activity"/>
    <property type="evidence" value="ECO:0007669"/>
    <property type="project" value="UniProtKB-EC"/>
</dbReference>
<dbReference type="InterPro" id="IPR010663">
    <property type="entry name" value="Znf_FPG/IleRS"/>
</dbReference>
<dbReference type="InterPro" id="IPR015886">
    <property type="entry name" value="H2TH_FPG"/>
</dbReference>
<dbReference type="GO" id="GO:0008270">
    <property type="term" value="F:zinc ion binding"/>
    <property type="evidence" value="ECO:0007669"/>
    <property type="project" value="UniProtKB-KW"/>
</dbReference>
<keyword evidence="13" id="KW-0326">Glycosidase</keyword>
<dbReference type="InterPro" id="IPR012319">
    <property type="entry name" value="FPG_cat"/>
</dbReference>
<evidence type="ECO:0000256" key="16">
    <source>
        <dbReference type="ARBA" id="ARBA00076224"/>
    </source>
</evidence>
<dbReference type="EC" id="4.2.99.18" evidence="3"/>
<dbReference type="Proteomes" id="UP000319818">
    <property type="component" value="Unassembled WGS sequence"/>
</dbReference>
<keyword evidence="6 19" id="KW-0863">Zinc-finger</keyword>
<evidence type="ECO:0000256" key="12">
    <source>
        <dbReference type="ARBA" id="ARBA00023268"/>
    </source>
</evidence>
<keyword evidence="5" id="KW-0227">DNA damage</keyword>
<dbReference type="Pfam" id="PF06827">
    <property type="entry name" value="zf-FPG_IleRS"/>
    <property type="match status" value="1"/>
</dbReference>
<evidence type="ECO:0000256" key="14">
    <source>
        <dbReference type="ARBA" id="ARBA00044632"/>
    </source>
</evidence>
<evidence type="ECO:0000256" key="4">
    <source>
        <dbReference type="ARBA" id="ARBA00022723"/>
    </source>
</evidence>
<evidence type="ECO:0000256" key="1">
    <source>
        <dbReference type="ARBA" id="ARBA00001947"/>
    </source>
</evidence>
<dbReference type="SMART" id="SM01232">
    <property type="entry name" value="H2TH"/>
    <property type="match status" value="1"/>
</dbReference>
<keyword evidence="9" id="KW-0238">DNA-binding</keyword>
<accession>A0A543FWK7</accession>
<dbReference type="GO" id="GO:0003684">
    <property type="term" value="F:damaged DNA binding"/>
    <property type="evidence" value="ECO:0007669"/>
    <property type="project" value="InterPro"/>
</dbReference>
<keyword evidence="22" id="KW-0255">Endonuclease</keyword>
<organism evidence="22 23">
    <name type="scientific">Pseudonocardia cypriaca</name>
    <dbReference type="NCBI Taxonomy" id="882449"/>
    <lineage>
        <taxon>Bacteria</taxon>
        <taxon>Bacillati</taxon>
        <taxon>Actinomycetota</taxon>
        <taxon>Actinomycetes</taxon>
        <taxon>Pseudonocardiales</taxon>
        <taxon>Pseudonocardiaceae</taxon>
        <taxon>Pseudonocardia</taxon>
    </lineage>
</organism>
<dbReference type="GO" id="GO:0003690">
    <property type="term" value="F:double-stranded DNA binding"/>
    <property type="evidence" value="ECO:0007669"/>
    <property type="project" value="UniProtKB-ARBA"/>
</dbReference>
<dbReference type="OrthoDB" id="9800855at2"/>
<dbReference type="Pfam" id="PF06831">
    <property type="entry name" value="H2TH"/>
    <property type="match status" value="1"/>
</dbReference>
<evidence type="ECO:0000256" key="2">
    <source>
        <dbReference type="ARBA" id="ARBA00009409"/>
    </source>
</evidence>
<evidence type="ECO:0000256" key="18">
    <source>
        <dbReference type="ARBA" id="ARBA00081466"/>
    </source>
</evidence>
<dbReference type="SUPFAM" id="SSF57716">
    <property type="entry name" value="Glucocorticoid receptor-like (DNA-binding domain)"/>
    <property type="match status" value="1"/>
</dbReference>
<dbReference type="Gene3D" id="3.20.190.10">
    <property type="entry name" value="MutM-like, N-terminal"/>
    <property type="match status" value="1"/>
</dbReference>
<evidence type="ECO:0000256" key="19">
    <source>
        <dbReference type="PROSITE-ProRule" id="PRU00391"/>
    </source>
</evidence>
<evidence type="ECO:0000313" key="23">
    <source>
        <dbReference type="Proteomes" id="UP000319818"/>
    </source>
</evidence>
<dbReference type="PROSITE" id="PS51066">
    <property type="entry name" value="ZF_FPG_2"/>
    <property type="match status" value="1"/>
</dbReference>
<evidence type="ECO:0000256" key="5">
    <source>
        <dbReference type="ARBA" id="ARBA00022763"/>
    </source>
</evidence>
<dbReference type="PANTHER" id="PTHR42697">
    <property type="entry name" value="ENDONUCLEASE 8"/>
    <property type="match status" value="1"/>
</dbReference>
<gene>
    <name evidence="22" type="ORF">FB388_5443</name>
</gene>
<evidence type="ECO:0000256" key="3">
    <source>
        <dbReference type="ARBA" id="ARBA00012720"/>
    </source>
</evidence>
<dbReference type="EMBL" id="VFPH01000002">
    <property type="protein sequence ID" value="TQM38213.1"/>
    <property type="molecule type" value="Genomic_DNA"/>
</dbReference>
<keyword evidence="22" id="KW-0540">Nuclease</keyword>
<dbReference type="PANTHER" id="PTHR42697:SF3">
    <property type="entry name" value="ENDONUCLEASE 8 1"/>
    <property type="match status" value="1"/>
</dbReference>
<evidence type="ECO:0000256" key="17">
    <source>
        <dbReference type="ARBA" id="ARBA00076830"/>
    </source>
</evidence>
<evidence type="ECO:0000256" key="10">
    <source>
        <dbReference type="ARBA" id="ARBA00023204"/>
    </source>
</evidence>
<keyword evidence="23" id="KW-1185">Reference proteome</keyword>
<dbReference type="Gene3D" id="1.10.8.50">
    <property type="match status" value="1"/>
</dbReference>
<proteinExistence type="inferred from homology"/>
<keyword evidence="10" id="KW-0234">DNA repair</keyword>
<dbReference type="PROSITE" id="PS51068">
    <property type="entry name" value="FPG_CAT"/>
    <property type="match status" value="1"/>
</dbReference>
<feature type="domain" description="Formamidopyrimidine-DNA glycosylase catalytic" evidence="21">
    <location>
        <begin position="1"/>
        <end position="94"/>
    </location>
</feature>
<evidence type="ECO:0000256" key="9">
    <source>
        <dbReference type="ARBA" id="ARBA00023125"/>
    </source>
</evidence>
<keyword evidence="11" id="KW-0456">Lyase</keyword>
<evidence type="ECO:0000256" key="6">
    <source>
        <dbReference type="ARBA" id="ARBA00022771"/>
    </source>
</evidence>
<keyword evidence="8" id="KW-0862">Zinc</keyword>
<reference evidence="22 23" key="1">
    <citation type="submission" date="2019-06" db="EMBL/GenBank/DDBJ databases">
        <title>Sequencing the genomes of 1000 actinobacteria strains.</title>
        <authorList>
            <person name="Klenk H.-P."/>
        </authorList>
    </citation>
    <scope>NUCLEOTIDE SEQUENCE [LARGE SCALE GENOMIC DNA]</scope>
    <source>
        <strain evidence="22 23">DSM 45511</strain>
    </source>
</reference>
<dbReference type="FunFam" id="1.10.8.50:FF:000003">
    <property type="entry name" value="Formamidopyrimidine-DNA glycosylase"/>
    <property type="match status" value="1"/>
</dbReference>
<keyword evidence="7" id="KW-0378">Hydrolase</keyword>
<dbReference type="GO" id="GO:0000703">
    <property type="term" value="F:oxidized pyrimidine nucleobase lesion DNA N-glycosylase activity"/>
    <property type="evidence" value="ECO:0007669"/>
    <property type="project" value="TreeGrafter"/>
</dbReference>
<protein>
    <recommendedName>
        <fullName evidence="15">Endonuclease 8 1</fullName>
        <ecNumber evidence="3">4.2.99.18</ecNumber>
    </recommendedName>
    <alternativeName>
        <fullName evidence="17">DNA glycosylase/AP lyase Nei 1</fullName>
    </alternativeName>
    <alternativeName>
        <fullName evidence="16">DNA-(apurinic or apyrimidinic site) lyase Nei 1</fullName>
    </alternativeName>
    <alternativeName>
        <fullName evidence="18">Endonuclease VIII 1</fullName>
    </alternativeName>
</protein>
<evidence type="ECO:0000256" key="7">
    <source>
        <dbReference type="ARBA" id="ARBA00022801"/>
    </source>
</evidence>
<dbReference type="InterPro" id="IPR010979">
    <property type="entry name" value="Ribosomal_uS13-like_H2TH"/>
</dbReference>
<dbReference type="GO" id="GO:0006284">
    <property type="term" value="P:base-excision repair"/>
    <property type="evidence" value="ECO:0007669"/>
    <property type="project" value="InterPro"/>
</dbReference>
<dbReference type="PROSITE" id="PS01242">
    <property type="entry name" value="ZF_FPG_1"/>
    <property type="match status" value="1"/>
</dbReference>
<dbReference type="SUPFAM" id="SSF81624">
    <property type="entry name" value="N-terminal domain of MutM-like DNA repair proteins"/>
    <property type="match status" value="1"/>
</dbReference>
<dbReference type="InterPro" id="IPR015887">
    <property type="entry name" value="DNA_glyclase_Znf_dom_DNA_BS"/>
</dbReference>
<evidence type="ECO:0000256" key="8">
    <source>
        <dbReference type="ARBA" id="ARBA00022833"/>
    </source>
</evidence>
<feature type="domain" description="FPG-type" evidence="20">
    <location>
        <begin position="231"/>
        <end position="265"/>
    </location>
</feature>
<dbReference type="FunFam" id="3.20.190.10:FF:000007">
    <property type="entry name" value="DNA glycosylase"/>
    <property type="match status" value="1"/>
</dbReference>
<name>A0A543FWK7_9PSEU</name>
<evidence type="ECO:0000256" key="13">
    <source>
        <dbReference type="ARBA" id="ARBA00023295"/>
    </source>
</evidence>
<comment type="caution">
    <text evidence="22">The sequence shown here is derived from an EMBL/GenBank/DDBJ whole genome shotgun (WGS) entry which is preliminary data.</text>
</comment>
<dbReference type="RefSeq" id="WP_142104915.1">
    <property type="nucleotide sequence ID" value="NZ_VFPH01000002.1"/>
</dbReference>